<gene>
    <name evidence="2" type="ORF">QE152_g25111</name>
</gene>
<evidence type="ECO:0000313" key="3">
    <source>
        <dbReference type="Proteomes" id="UP001458880"/>
    </source>
</evidence>
<dbReference type="AlphaFoldDB" id="A0AAW1K2Y4"/>
<protein>
    <submittedName>
        <fullName evidence="2">Uncharacterized protein</fullName>
    </submittedName>
</protein>
<keyword evidence="1" id="KW-0812">Transmembrane</keyword>
<comment type="caution">
    <text evidence="2">The sequence shown here is derived from an EMBL/GenBank/DDBJ whole genome shotgun (WGS) entry which is preliminary data.</text>
</comment>
<name>A0AAW1K2Y4_POPJA</name>
<dbReference type="Proteomes" id="UP001458880">
    <property type="component" value="Unassembled WGS sequence"/>
</dbReference>
<feature type="transmembrane region" description="Helical" evidence="1">
    <location>
        <begin position="278"/>
        <end position="299"/>
    </location>
</feature>
<evidence type="ECO:0000256" key="1">
    <source>
        <dbReference type="SAM" id="Phobius"/>
    </source>
</evidence>
<keyword evidence="1" id="KW-0472">Membrane</keyword>
<keyword evidence="1" id="KW-1133">Transmembrane helix</keyword>
<dbReference type="EMBL" id="JASPKY010000269">
    <property type="protein sequence ID" value="KAK9712033.1"/>
    <property type="molecule type" value="Genomic_DNA"/>
</dbReference>
<sequence length="307" mass="35007">MVYSVILFSAAAIVDRLGVKSDDISREGGILQVPDLVACKSFVKILLNEAKTQLTLQVPDLVACKSFVKILLNEAKTQLTPQETLSLFVEAAEFYPSTPFCTFCKGLKRIVIPNRRIFQNLRDLLDYTTIRLLMDNERSVIPNRRIFQNLRDLLDYTTIRLLMDNERSGSKFRHRGMYYAQYKQKFENTFDSEFRHRGMYYAQYKQKFENTFDSDANDDVCSMMLSMLTNTKSTMRGHICAAISKDFNNLSVQNPVNQVASNDGHSSQEMSFMEPMQLRILVAIGMMASASGLTGMGLVPKKKSKPY</sequence>
<proteinExistence type="predicted"/>
<accession>A0AAW1K2Y4</accession>
<keyword evidence="3" id="KW-1185">Reference proteome</keyword>
<organism evidence="2 3">
    <name type="scientific">Popillia japonica</name>
    <name type="common">Japanese beetle</name>
    <dbReference type="NCBI Taxonomy" id="7064"/>
    <lineage>
        <taxon>Eukaryota</taxon>
        <taxon>Metazoa</taxon>
        <taxon>Ecdysozoa</taxon>
        <taxon>Arthropoda</taxon>
        <taxon>Hexapoda</taxon>
        <taxon>Insecta</taxon>
        <taxon>Pterygota</taxon>
        <taxon>Neoptera</taxon>
        <taxon>Endopterygota</taxon>
        <taxon>Coleoptera</taxon>
        <taxon>Polyphaga</taxon>
        <taxon>Scarabaeiformia</taxon>
        <taxon>Scarabaeidae</taxon>
        <taxon>Rutelinae</taxon>
        <taxon>Popillia</taxon>
    </lineage>
</organism>
<evidence type="ECO:0000313" key="2">
    <source>
        <dbReference type="EMBL" id="KAK9712033.1"/>
    </source>
</evidence>
<reference evidence="2 3" key="1">
    <citation type="journal article" date="2024" name="BMC Genomics">
        <title>De novo assembly and annotation of Popillia japonica's genome with initial clues to its potential as an invasive pest.</title>
        <authorList>
            <person name="Cucini C."/>
            <person name="Boschi S."/>
            <person name="Funari R."/>
            <person name="Cardaioli E."/>
            <person name="Iannotti N."/>
            <person name="Marturano G."/>
            <person name="Paoli F."/>
            <person name="Bruttini M."/>
            <person name="Carapelli A."/>
            <person name="Frati F."/>
            <person name="Nardi F."/>
        </authorList>
    </citation>
    <scope>NUCLEOTIDE SEQUENCE [LARGE SCALE GENOMIC DNA]</scope>
    <source>
        <strain evidence="2">DMR45628</strain>
    </source>
</reference>